<proteinExistence type="predicted"/>
<organism evidence="1">
    <name type="scientific">Nothobranchius furzeri</name>
    <name type="common">Turquoise killifish</name>
    <dbReference type="NCBI Taxonomy" id="105023"/>
    <lineage>
        <taxon>Eukaryota</taxon>
        <taxon>Metazoa</taxon>
        <taxon>Chordata</taxon>
        <taxon>Craniata</taxon>
        <taxon>Vertebrata</taxon>
        <taxon>Euteleostomi</taxon>
        <taxon>Actinopterygii</taxon>
        <taxon>Neopterygii</taxon>
        <taxon>Teleostei</taxon>
        <taxon>Neoteleostei</taxon>
        <taxon>Acanthomorphata</taxon>
        <taxon>Ovalentaria</taxon>
        <taxon>Atherinomorphae</taxon>
        <taxon>Cyprinodontiformes</taxon>
        <taxon>Nothobranchiidae</taxon>
        <taxon>Nothobranchius</taxon>
    </lineage>
</organism>
<gene>
    <name evidence="1" type="primary">OLA.19164</name>
</gene>
<name>A0A1A7ZDR3_NOTFU</name>
<reference evidence="1" key="1">
    <citation type="submission" date="2016-05" db="EMBL/GenBank/DDBJ databases">
        <authorList>
            <person name="Lavstsen T."/>
            <person name="Jespersen J.S."/>
        </authorList>
    </citation>
    <scope>NUCLEOTIDE SEQUENCE</scope>
    <source>
        <tissue evidence="1">Brain</tissue>
    </source>
</reference>
<evidence type="ECO:0000313" key="1">
    <source>
        <dbReference type="EMBL" id="SBP40628.1"/>
    </source>
</evidence>
<accession>A0A1A7ZDR3</accession>
<sequence length="79" mass="9061">HLKTILLLLHEQGLTEFVSDAHFFDSVILYLKTTFLMLQKTVNLISGDWMKQPSILFGVALWKFTLFISCLTLKKCVTA</sequence>
<reference evidence="1" key="2">
    <citation type="submission" date="2016-06" db="EMBL/GenBank/DDBJ databases">
        <title>The genome of a short-lived fish provides insights into sex chromosome evolution and the genetic control of aging.</title>
        <authorList>
            <person name="Reichwald K."/>
            <person name="Felder M."/>
            <person name="Petzold A."/>
            <person name="Koch P."/>
            <person name="Groth M."/>
            <person name="Platzer M."/>
        </authorList>
    </citation>
    <scope>NUCLEOTIDE SEQUENCE</scope>
    <source>
        <tissue evidence="1">Brain</tissue>
    </source>
</reference>
<feature type="non-terminal residue" evidence="1">
    <location>
        <position position="79"/>
    </location>
</feature>
<dbReference type="EMBL" id="HADY01002143">
    <property type="protein sequence ID" value="SBP40628.1"/>
    <property type="molecule type" value="Transcribed_RNA"/>
</dbReference>
<dbReference type="AlphaFoldDB" id="A0A1A7ZDR3"/>
<feature type="non-terminal residue" evidence="1">
    <location>
        <position position="1"/>
    </location>
</feature>
<protein>
    <submittedName>
        <fullName evidence="1">Uncharacterized protein</fullName>
    </submittedName>
</protein>